<dbReference type="EMBL" id="WHPF01000003">
    <property type="protein sequence ID" value="NNV54933.1"/>
    <property type="molecule type" value="Genomic_DNA"/>
</dbReference>
<keyword evidence="3" id="KW-1185">Reference proteome</keyword>
<accession>A0A8J8JSN2</accession>
<comment type="caution">
    <text evidence="2">The sequence shown here is derived from an EMBL/GenBank/DDBJ whole genome shotgun (WGS) entry which is preliminary data.</text>
</comment>
<dbReference type="PANTHER" id="PTHR33361">
    <property type="entry name" value="GLR0591 PROTEIN"/>
    <property type="match status" value="1"/>
</dbReference>
<name>A0A8J8JSN2_9BACT</name>
<organism evidence="2 3">
    <name type="scientific">Limnovirga soli</name>
    <dbReference type="NCBI Taxonomy" id="2656915"/>
    <lineage>
        <taxon>Bacteria</taxon>
        <taxon>Pseudomonadati</taxon>
        <taxon>Bacteroidota</taxon>
        <taxon>Chitinophagia</taxon>
        <taxon>Chitinophagales</taxon>
        <taxon>Chitinophagaceae</taxon>
        <taxon>Limnovirga</taxon>
    </lineage>
</organism>
<protein>
    <submittedName>
        <fullName evidence="2">DUF885 family protein</fullName>
    </submittedName>
</protein>
<dbReference type="Proteomes" id="UP000598971">
    <property type="component" value="Unassembled WGS sequence"/>
</dbReference>
<dbReference type="InterPro" id="IPR010281">
    <property type="entry name" value="DUF885"/>
</dbReference>
<evidence type="ECO:0000313" key="2">
    <source>
        <dbReference type="EMBL" id="NNV54933.1"/>
    </source>
</evidence>
<feature type="chain" id="PRO_5035151629" evidence="1">
    <location>
        <begin position="26"/>
        <end position="593"/>
    </location>
</feature>
<evidence type="ECO:0000256" key="1">
    <source>
        <dbReference type="SAM" id="SignalP"/>
    </source>
</evidence>
<dbReference type="PANTHER" id="PTHR33361:SF16">
    <property type="entry name" value="DUF885 DOMAIN-CONTAINING PROTEIN"/>
    <property type="match status" value="1"/>
</dbReference>
<keyword evidence="1" id="KW-0732">Signal</keyword>
<sequence>MIFSNFTTRTGFFIIFTLCSFAAFAQNTNINLAFNKIVNDYYEAGLELRPLAATQKGDNRFNDILPNTISAAYLKDVHNYNVKFKKQLASFKKSNLSSSDKVTLDIINFQIEMALEREQFHLELMPFNQGVGSMPTTLPSFGSGIGIQPFKTVTDYYNWLKRLDAFTFWADTAIANFNRGISCGMVLPKALVVKMIPQLEAQTVSDTSKNIFYGPVKNMPSSFSEAEKAAIKLAYQNTITTKVIPTYKKLADYLKNIYLAKARNTSGYNDLPNGSEIYKFLVKFYTTTNKAPEEIYKIGLKEVARITREIDSIKANIGFTGSRSDLFDFLKTDKQFLPFTTEKQVLDSFRNILPRIEPKLKKLFNIVPKTTFEVRAIEKFKAASTASNYQTGTEDGSRPGYFNARILDPLTYNAQGMESLFAHEAIPGHHFQLSLQQENNALPKIRRYAQYPVFAEGWGLYAESLGDELGLYKNPYEKIAALSSELFRAARLVIDVALHTGKITREEAIKYMVEKVGLGEREATSEIERYMADPGQALSYKIGELKIKEVRSKYENLLGTKFNIKDFHDAILSGGAMPLSVFESYMADWYKKQ</sequence>
<dbReference type="Pfam" id="PF05960">
    <property type="entry name" value="DUF885"/>
    <property type="match status" value="1"/>
</dbReference>
<proteinExistence type="predicted"/>
<evidence type="ECO:0000313" key="3">
    <source>
        <dbReference type="Proteomes" id="UP000598971"/>
    </source>
</evidence>
<dbReference type="AlphaFoldDB" id="A0A8J8JSN2"/>
<gene>
    <name evidence="2" type="ORF">GD597_05630</name>
</gene>
<dbReference type="RefSeq" id="WP_171606847.1">
    <property type="nucleotide sequence ID" value="NZ_WHPF01000003.1"/>
</dbReference>
<reference evidence="2" key="1">
    <citation type="submission" date="2019-10" db="EMBL/GenBank/DDBJ databases">
        <title>Draft genome sequence of Panacibacter sp. KCS-6.</title>
        <authorList>
            <person name="Yim K.J."/>
        </authorList>
    </citation>
    <scope>NUCLEOTIDE SEQUENCE</scope>
    <source>
        <strain evidence="2">KCS-6</strain>
    </source>
</reference>
<feature type="signal peptide" evidence="1">
    <location>
        <begin position="1"/>
        <end position="25"/>
    </location>
</feature>